<dbReference type="InterPro" id="IPR008984">
    <property type="entry name" value="SMAD_FHA_dom_sf"/>
</dbReference>
<dbReference type="InterPro" id="IPR036388">
    <property type="entry name" value="WH-like_DNA-bd_sf"/>
</dbReference>
<reference evidence="3" key="1">
    <citation type="journal article" date="2003" name="Dev. Genes Evol.">
        <title>Genomewide surveys of developmentally relevant genes in Ciona intestinalis.</title>
        <authorList>
            <person name="Satou Y."/>
            <person name="Satoh N."/>
        </authorList>
    </citation>
    <scope>NUCLEOTIDE SEQUENCE</scope>
</reference>
<feature type="compositionally biased region" description="Low complexity" evidence="1">
    <location>
        <begin position="135"/>
        <end position="147"/>
    </location>
</feature>
<feature type="domain" description="IRF tryptophan pentad repeat" evidence="2">
    <location>
        <begin position="13"/>
        <end position="116"/>
    </location>
</feature>
<sequence length="455" mass="52102">MASTISAIEEEQELNLKEWILKCLNNETYGDVLKWDDKQKAIFHILWMNKGSYNWEKGFEVFVGWAKHRETLKDPVDYVSLKSNFRNLINKTHDFEKLKPIQNQQTGNRLIYRFRTKAEIKQVKQDQKQKKRSLTESSLSTTNSSVSSTDFQDLLDSIENCMSVAPENVNLQTSSLEEALPGELAALNMQQTICSANNYGLPATADEAIQVNEMEHNGNGAVHLGEHDQLPTFEQWVTSLNMNPVQLSCFNITVRYKQTIVKEVTADIRQGIRLSHGNTDEQLAIANEMQLHDILNIPTLQLPPSDDPLIQKSLNELKLGVVFKYQTSQYQCPPMIWLARLTILKVYSVRFNDDLVSIKRSSPFSYEPIFCYVERLNCMQEQVRAGKRLKPMKTICLVGSKNNLISVTLTPSLSENLCEVFCNEASSISMETSLDNMYNQMKHLYSKMQYSYGHN</sequence>
<reference evidence="3" key="2">
    <citation type="journal article" date="2004" name="Development">
        <title>Gene expression profiles of transcription factors and signaling molecules in the ascidian embryo: towards a comprehensive understanding of gene networks.</title>
        <authorList>
            <person name="Imai K.S."/>
            <person name="Hino K."/>
            <person name="Yagi K."/>
            <person name="Satoh N."/>
            <person name="Satou Y."/>
        </authorList>
    </citation>
    <scope>NUCLEOTIDE SEQUENCE</scope>
</reference>
<dbReference type="InterPro" id="IPR001346">
    <property type="entry name" value="Interferon_reg_fact_DNA-bd_dom"/>
</dbReference>
<dbReference type="PANTHER" id="PTHR11949:SF53">
    <property type="entry name" value="IRF TRYPTOPHAN PENTAD REPEAT DOMAIN-CONTAINING PROTEIN"/>
    <property type="match status" value="1"/>
</dbReference>
<dbReference type="InterPro" id="IPR036390">
    <property type="entry name" value="WH_DNA-bd_sf"/>
</dbReference>
<dbReference type="AlphaFoldDB" id="Q4H3A9"/>
<organism evidence="3">
    <name type="scientific">Ciona intestinalis</name>
    <name type="common">Transparent sea squirt</name>
    <name type="synonym">Ascidia intestinalis</name>
    <dbReference type="NCBI Taxonomy" id="7719"/>
    <lineage>
        <taxon>Eukaryota</taxon>
        <taxon>Metazoa</taxon>
        <taxon>Chordata</taxon>
        <taxon>Tunicata</taxon>
        <taxon>Ascidiacea</taxon>
        <taxon>Phlebobranchia</taxon>
        <taxon>Cionidae</taxon>
        <taxon>Ciona</taxon>
    </lineage>
</organism>
<dbReference type="Pfam" id="PF00605">
    <property type="entry name" value="IRF"/>
    <property type="match status" value="1"/>
</dbReference>
<feature type="region of interest" description="Disordered" evidence="1">
    <location>
        <begin position="125"/>
        <end position="147"/>
    </location>
</feature>
<dbReference type="SUPFAM" id="SSF49879">
    <property type="entry name" value="SMAD/FHA domain"/>
    <property type="match status" value="1"/>
</dbReference>
<dbReference type="GO" id="GO:0006357">
    <property type="term" value="P:regulation of transcription by RNA polymerase II"/>
    <property type="evidence" value="ECO:0007669"/>
    <property type="project" value="UniProtKB-ARBA"/>
</dbReference>
<dbReference type="GO" id="GO:0000976">
    <property type="term" value="F:transcription cis-regulatory region binding"/>
    <property type="evidence" value="ECO:0007669"/>
    <property type="project" value="InterPro"/>
</dbReference>
<evidence type="ECO:0000259" key="2">
    <source>
        <dbReference type="PROSITE" id="PS51507"/>
    </source>
</evidence>
<dbReference type="SMART" id="SM01243">
    <property type="entry name" value="IRF-3"/>
    <property type="match status" value="1"/>
</dbReference>
<dbReference type="EMBL" id="AB210513">
    <property type="protein sequence ID" value="BAE06518.1"/>
    <property type="molecule type" value="mRNA"/>
</dbReference>
<dbReference type="SMART" id="SM00348">
    <property type="entry name" value="IRF"/>
    <property type="match status" value="1"/>
</dbReference>
<dbReference type="InterPro" id="IPR019471">
    <property type="entry name" value="Interferon_reg_factor-3"/>
</dbReference>
<accession>A0A1W2VP29</accession>
<protein>
    <submittedName>
        <fullName evidence="3">Interferon regulatory factor like protein</fullName>
    </submittedName>
</protein>
<evidence type="ECO:0000313" key="3">
    <source>
        <dbReference type="EMBL" id="BAE06518.1"/>
    </source>
</evidence>
<dbReference type="GO" id="GO:0003700">
    <property type="term" value="F:DNA-binding transcription factor activity"/>
    <property type="evidence" value="ECO:0007669"/>
    <property type="project" value="InterPro"/>
</dbReference>
<dbReference type="InterPro" id="IPR017855">
    <property type="entry name" value="SMAD-like_dom_sf"/>
</dbReference>
<proteinExistence type="evidence at transcript level"/>
<name>Q4H3A9_CIOIN</name>
<dbReference type="PROSITE" id="PS51507">
    <property type="entry name" value="IRF_2"/>
    <property type="match status" value="1"/>
</dbReference>
<dbReference type="SUPFAM" id="SSF46785">
    <property type="entry name" value="Winged helix' DNA-binding domain"/>
    <property type="match status" value="1"/>
</dbReference>
<dbReference type="GO" id="GO:0045893">
    <property type="term" value="P:positive regulation of DNA-templated transcription"/>
    <property type="evidence" value="ECO:0007669"/>
    <property type="project" value="UniProtKB-ARBA"/>
</dbReference>
<accession>Q4H3A9</accession>
<dbReference type="Gene3D" id="2.60.200.10">
    <property type="match status" value="1"/>
</dbReference>
<dbReference type="PANTHER" id="PTHR11949">
    <property type="entry name" value="INTERFERON REGULATORY FACTOR"/>
    <property type="match status" value="1"/>
</dbReference>
<dbReference type="KEGG" id="cin:778971"/>
<dbReference type="Gene3D" id="1.10.10.10">
    <property type="entry name" value="Winged helix-like DNA-binding domain superfamily/Winged helix DNA-binding domain"/>
    <property type="match status" value="1"/>
</dbReference>
<dbReference type="OrthoDB" id="6414621at2759"/>
<gene>
    <name evidence="3" type="primary">Ci-IRF-like-8</name>
</gene>
<reference evidence="3" key="3">
    <citation type="submission" date="2005-04" db="EMBL/GenBank/DDBJ databases">
        <title>Expressed genes in Ciona intestinalis.</title>
        <authorList>
            <person name="Satou Y."/>
        </authorList>
    </citation>
    <scope>NUCLEOTIDE SEQUENCE</scope>
</reference>
<dbReference type="Pfam" id="PF10401">
    <property type="entry name" value="IRF-3"/>
    <property type="match status" value="1"/>
</dbReference>
<evidence type="ECO:0000256" key="1">
    <source>
        <dbReference type="SAM" id="MobiDB-lite"/>
    </source>
</evidence>
<dbReference type="FunFam" id="1.10.10.10:FF:000831">
    <property type="entry name" value="Interferon regulatory factor like protein"/>
    <property type="match status" value="1"/>
</dbReference>